<dbReference type="EMBL" id="CP001089">
    <property type="protein sequence ID" value="ACD95759.1"/>
    <property type="molecule type" value="Genomic_DNA"/>
</dbReference>
<evidence type="ECO:0000313" key="2">
    <source>
        <dbReference type="Proteomes" id="UP000002420"/>
    </source>
</evidence>
<keyword evidence="2" id="KW-1185">Reference proteome</keyword>
<dbReference type="HOGENOM" id="CLU_054568_1_0_7"/>
<reference evidence="1 2" key="1">
    <citation type="submission" date="2008-05" db="EMBL/GenBank/DDBJ databases">
        <title>Complete sequence of chromosome of Geobacter lovleyi SZ.</title>
        <authorList>
            <consortium name="US DOE Joint Genome Institute"/>
            <person name="Lucas S."/>
            <person name="Copeland A."/>
            <person name="Lapidus A."/>
            <person name="Glavina del Rio T."/>
            <person name="Dalin E."/>
            <person name="Tice H."/>
            <person name="Bruce D."/>
            <person name="Goodwin L."/>
            <person name="Pitluck S."/>
            <person name="Chertkov O."/>
            <person name="Meincke L."/>
            <person name="Brettin T."/>
            <person name="Detter J.C."/>
            <person name="Han C."/>
            <person name="Tapia R."/>
            <person name="Kuske C.R."/>
            <person name="Schmutz J."/>
            <person name="Larimer F."/>
            <person name="Land M."/>
            <person name="Hauser L."/>
            <person name="Kyrpides N."/>
            <person name="Mikhailova N."/>
            <person name="Sung Y."/>
            <person name="Fletcher K.E."/>
            <person name="Ritalahti K.M."/>
            <person name="Loeffler F.E."/>
            <person name="Richardson P."/>
        </authorList>
    </citation>
    <scope>NUCLEOTIDE SEQUENCE [LARGE SCALE GENOMIC DNA]</scope>
    <source>
        <strain evidence="2">ATCC BAA-1151 / DSM 17278 / SZ</strain>
    </source>
</reference>
<dbReference type="PANTHER" id="PTHR34351:SF1">
    <property type="entry name" value="SLR1927 PROTEIN"/>
    <property type="match status" value="1"/>
</dbReference>
<dbReference type="PANTHER" id="PTHR34351">
    <property type="entry name" value="SLR1927 PROTEIN-RELATED"/>
    <property type="match status" value="1"/>
</dbReference>
<evidence type="ECO:0000313" key="1">
    <source>
        <dbReference type="EMBL" id="ACD95759.1"/>
    </source>
</evidence>
<name>B3E3E0_TRIL1</name>
<sequence length="267" mass="28984">MNTGNNLLFLVVSALLAFMAATGYAGMLNIKGVIPELLPPDEIFAGTPARFNLLLRNKKRYIPSFLIRLSVAGNGEALLPFVGSAENLASTMTLTFPERGRQTVGRISVSSPFPVNFFTRYWNYSSDTACIVYPRPLPSADSGAGDDAARPGSGTKEIRGLDGELEGIREYSGAEPLRAIHWKLSARGEELLVKEFGSRSAPPLIIKLESLSGTDIEAKLSHAAWLIKQRAMEQPVGLELDGRIILPASGRRHASLLLTELALYGHH</sequence>
<dbReference type="RefSeq" id="WP_012470098.1">
    <property type="nucleotide sequence ID" value="NC_010814.1"/>
</dbReference>
<organism evidence="1 2">
    <name type="scientific">Trichlorobacter lovleyi (strain ATCC BAA-1151 / DSM 17278 / SZ)</name>
    <name type="common">Geobacter lovleyi</name>
    <dbReference type="NCBI Taxonomy" id="398767"/>
    <lineage>
        <taxon>Bacteria</taxon>
        <taxon>Pseudomonadati</taxon>
        <taxon>Thermodesulfobacteriota</taxon>
        <taxon>Desulfuromonadia</taxon>
        <taxon>Geobacterales</taxon>
        <taxon>Geobacteraceae</taxon>
        <taxon>Trichlorobacter</taxon>
    </lineage>
</organism>
<dbReference type="AlphaFoldDB" id="B3E3E0"/>
<accession>B3E3E0</accession>
<protein>
    <submittedName>
        <fullName evidence="1">Uncharacterized protein</fullName>
    </submittedName>
</protein>
<dbReference type="STRING" id="398767.Glov_2043"/>
<dbReference type="Proteomes" id="UP000002420">
    <property type="component" value="Chromosome"/>
</dbReference>
<dbReference type="eggNOG" id="COG1721">
    <property type="taxonomic scope" value="Bacteria"/>
</dbReference>
<dbReference type="KEGG" id="glo:Glov_2043"/>
<gene>
    <name evidence="1" type="ordered locus">Glov_2043</name>
</gene>
<proteinExistence type="predicted"/>